<dbReference type="EMBL" id="BORB01000008">
    <property type="protein sequence ID" value="GIN56972.1"/>
    <property type="molecule type" value="Genomic_DNA"/>
</dbReference>
<name>A0ABQ4KI36_9BACI</name>
<reference evidence="1 2" key="1">
    <citation type="submission" date="2021-03" db="EMBL/GenBank/DDBJ databases">
        <title>Antimicrobial resistance genes in bacteria isolated from Japanese honey, and their potential for conferring macrolide and lincosamide resistance in the American foulbrood pathogen Paenibacillus larvae.</title>
        <authorList>
            <person name="Okamoto M."/>
            <person name="Kumagai M."/>
            <person name="Kanamori H."/>
            <person name="Takamatsu D."/>
        </authorList>
    </citation>
    <scope>NUCLEOTIDE SEQUENCE [LARGE SCALE GENOMIC DNA]</scope>
    <source>
        <strain evidence="1 2">J8TS2</strain>
    </source>
</reference>
<evidence type="ECO:0000313" key="1">
    <source>
        <dbReference type="EMBL" id="GIN56972.1"/>
    </source>
</evidence>
<accession>A0ABQ4KI36</accession>
<protein>
    <submittedName>
        <fullName evidence="1">Uncharacterized protein</fullName>
    </submittedName>
</protein>
<sequence length="52" mass="6115">MQIKTFRSLSMPSLDQKVNEFIKNPSIEIVDVQFKMTIFDCDAMLLYKEKEA</sequence>
<evidence type="ECO:0000313" key="2">
    <source>
        <dbReference type="Proteomes" id="UP000679950"/>
    </source>
</evidence>
<dbReference type="RefSeq" id="WP_212965856.1">
    <property type="nucleotide sequence ID" value="NZ_BORB01000008.1"/>
</dbReference>
<proteinExistence type="predicted"/>
<organism evidence="1 2">
    <name type="scientific">Lederbergia ruris</name>
    <dbReference type="NCBI Taxonomy" id="217495"/>
    <lineage>
        <taxon>Bacteria</taxon>
        <taxon>Bacillati</taxon>
        <taxon>Bacillota</taxon>
        <taxon>Bacilli</taxon>
        <taxon>Bacillales</taxon>
        <taxon>Bacillaceae</taxon>
        <taxon>Lederbergia</taxon>
    </lineage>
</organism>
<gene>
    <name evidence="1" type="ORF">J8TS2_12910</name>
</gene>
<keyword evidence="2" id="KW-1185">Reference proteome</keyword>
<dbReference type="Proteomes" id="UP000679950">
    <property type="component" value="Unassembled WGS sequence"/>
</dbReference>
<comment type="caution">
    <text evidence="1">The sequence shown here is derived from an EMBL/GenBank/DDBJ whole genome shotgun (WGS) entry which is preliminary data.</text>
</comment>